<evidence type="ECO:0000313" key="3">
    <source>
        <dbReference type="Proteomes" id="UP001497522"/>
    </source>
</evidence>
<name>A0ABP1A734_9BRYO</name>
<organism evidence="2 3">
    <name type="scientific">Sphagnum jensenii</name>
    <dbReference type="NCBI Taxonomy" id="128206"/>
    <lineage>
        <taxon>Eukaryota</taxon>
        <taxon>Viridiplantae</taxon>
        <taxon>Streptophyta</taxon>
        <taxon>Embryophyta</taxon>
        <taxon>Bryophyta</taxon>
        <taxon>Sphagnophytina</taxon>
        <taxon>Sphagnopsida</taxon>
        <taxon>Sphagnales</taxon>
        <taxon>Sphagnaceae</taxon>
        <taxon>Sphagnum</taxon>
    </lineage>
</organism>
<accession>A0ABP1A734</accession>
<feature type="compositionally biased region" description="Basic and acidic residues" evidence="1">
    <location>
        <begin position="44"/>
        <end position="67"/>
    </location>
</feature>
<gene>
    <name evidence="2" type="ORF">CSSPJE1EN2_LOCUS1344</name>
</gene>
<dbReference type="EMBL" id="OZ023702">
    <property type="protein sequence ID" value="CAK9858349.1"/>
    <property type="molecule type" value="Genomic_DNA"/>
</dbReference>
<reference evidence="2 3" key="1">
    <citation type="submission" date="2024-03" db="EMBL/GenBank/DDBJ databases">
        <authorList>
            <consortium name="ELIXIR-Norway"/>
            <consortium name="Elixir Norway"/>
        </authorList>
    </citation>
    <scope>NUCLEOTIDE SEQUENCE [LARGE SCALE GENOMIC DNA]</scope>
</reference>
<evidence type="ECO:0000256" key="1">
    <source>
        <dbReference type="SAM" id="MobiDB-lite"/>
    </source>
</evidence>
<proteinExistence type="predicted"/>
<keyword evidence="3" id="KW-1185">Reference proteome</keyword>
<feature type="region of interest" description="Disordered" evidence="1">
    <location>
        <begin position="44"/>
        <end position="103"/>
    </location>
</feature>
<dbReference type="Proteomes" id="UP001497522">
    <property type="component" value="Chromosome 1"/>
</dbReference>
<protein>
    <submittedName>
        <fullName evidence="2">Uncharacterized protein</fullName>
    </submittedName>
</protein>
<feature type="compositionally biased region" description="Basic residues" evidence="1">
    <location>
        <begin position="87"/>
        <end position="97"/>
    </location>
</feature>
<evidence type="ECO:0000313" key="2">
    <source>
        <dbReference type="EMBL" id="CAK9858349.1"/>
    </source>
</evidence>
<sequence length="117" mass="13208">MSSAAAAAAAQALSEKELEKMMKKKNRWVFTAALLQLLIRSKTKQAERASERARARDESNAVRRRAQDLGCNSSEEKTATLTAVPPRLRRRRARVGRVRGERARRGWGRGKTFLRGM</sequence>